<reference evidence="4" key="1">
    <citation type="submission" date="2025-08" db="UniProtKB">
        <authorList>
            <consortium name="RefSeq"/>
        </authorList>
    </citation>
    <scope>IDENTIFICATION</scope>
    <source>
        <tissue evidence="4">Gonads</tissue>
    </source>
</reference>
<protein>
    <submittedName>
        <fullName evidence="4">Focadhesin isoform X1</fullName>
    </submittedName>
</protein>
<evidence type="ECO:0000313" key="3">
    <source>
        <dbReference type="Proteomes" id="UP000085678"/>
    </source>
</evidence>
<proteinExistence type="predicted"/>
<feature type="domain" description="DUF3730" evidence="2">
    <location>
        <begin position="484"/>
        <end position="707"/>
    </location>
</feature>
<dbReference type="Proteomes" id="UP000085678">
    <property type="component" value="Unplaced"/>
</dbReference>
<dbReference type="PANTHER" id="PTHR16212:SF4">
    <property type="entry name" value="FOCADHESIN"/>
    <property type="match status" value="1"/>
</dbReference>
<organism evidence="3 4">
    <name type="scientific">Lingula anatina</name>
    <name type="common">Brachiopod</name>
    <name type="synonym">Lingula unguis</name>
    <dbReference type="NCBI Taxonomy" id="7574"/>
    <lineage>
        <taxon>Eukaryota</taxon>
        <taxon>Metazoa</taxon>
        <taxon>Spiralia</taxon>
        <taxon>Lophotrochozoa</taxon>
        <taxon>Brachiopoda</taxon>
        <taxon>Linguliformea</taxon>
        <taxon>Lingulata</taxon>
        <taxon>Lingulida</taxon>
        <taxon>Linguloidea</taxon>
        <taxon>Lingulidae</taxon>
        <taxon>Lingula</taxon>
    </lineage>
</organism>
<dbReference type="InterPro" id="IPR045163">
    <property type="entry name" value="Focadhesin/RST1"/>
</dbReference>
<dbReference type="GeneID" id="106179819"/>
<name>A0A1S3K8S7_LINAN</name>
<dbReference type="OrthoDB" id="6125419at2759"/>
<dbReference type="SUPFAM" id="SSF48371">
    <property type="entry name" value="ARM repeat"/>
    <property type="match status" value="2"/>
</dbReference>
<dbReference type="InterPro" id="IPR011989">
    <property type="entry name" value="ARM-like"/>
</dbReference>
<sequence>MMEDLKKRLEFENITVQQQAVCRLLKEVTNKQKNQPAVTSSTASVPELDLLWQYIGEGSPAVSLACVEAVVSLVQSGVADFAYVLNQFLNLTPSTRCPQSIVEGITQLMLLQLQLEIEKQAKYTCSYSVRSPPHPYITVLTNRPESWPLLQTKVSHVLLHQVDSIRQNGLTLLVPFFKHVFLSPTVSERSGQWKSRLLTTLLHVCGQLAEEDAIHLYLFLRDIVPCLLIYPLSQQEETLEYLTTLAWHIDTNAPPTVVQSVLPVVTSHLVTLCGHLITSGLDVSACLRLLIRVVQRHPEVFHNTGVVLALFSLIGSTPQLYIAEVLKLGVHVLTSGYNLPPLVSGMLVIPLVQVLATWTSLSIRKSTEVLHLTGQLLEWLEKCNEKGKTNFETVSLPSLGLTPDYYINQMFLSQAAHLYNNPSLDLWIENTSSFNMGRKVAKSTTWLVGAILMSPQIETGIKVKALATLVTIAKKDHTQAPDMLPVFLYCLGKEKSPVVTMSVLNAIPNVTTHKLCVPAVLKTLQVLSNTPQLKPTSICLMTNLWQIQPRCFPYLQALLTDDDQGTMSRETGQNELIISKAAAIKDVCRERPDHHGADLLPVLSQLLTSCSTEGDAVPAGLALEGLYALCEAEVTDIRTVWNVLSSKLANDKRPLVLCKLCDLFSLVPQLEVDTPEYQVFSKSVVSLLWSLTGHSDFKVAKAAYDALSAFPNEAFTIEVLPQEITEGLKSEQADGDSAASRGQEQQEEMVSIPGECFVKLLKGMKPENVYAYQSFLSVLIEKEVEGIPRRTFYMADKMQRPSGSSAKALLGIPAFLLQQYETNKQPGLRAGLATSLLSAFDPQVDVGRDGKPKRHDLITHGRTYQMMLTGLLQEVPVQHTDWHRAVMLPKAWLGFMNRVYMACLEGRQAELELQWQHGHADESAEDKETKMAAVWLWVRDSLTDILKKTSRGSPTAQGNALLALSALAVTVTKYASHLDDSVLKLCDKESQHIQQSHWLHNVTSTVMTVVDTKYKAKGRVFWGKQISTGDSTSTSTSSFLARSCGCLALSMLVPVIVTKSLDLVTQVIQTLMVGLPGGAGAEESAMFQFHCGLGLGMTLARLVEERFDDMAGTEGMIVVWRALDELERSCLDPAVQNWTGSLLGIGQAISALCSDGKAESRAKVSYTFDVLKDALVEMEASTEKYQALAVSLAYISAAGYSSAILDVPRVTEVMERLSKLAMETPQSIGLSLASALLAYSLQQLDFPGVEKFSEDLKITWTNVLDKTEAPVSKQIAAISALLTLCGSESSTVNLGSSQTGSSKRTLDLNMNHVIKIATTLYSSSTDFSLQSHIACQLGALYLSSTGSTDTATSVPSNYSYFPETSILRPLVDLLLEAGKFATIAPEAVIVSLQSLLEGSKRVLPPINWPGILSPLMRLPDDTVKSLCLKVAASQCGTSSNAALFLTAWSTSPLYDTLPVPVRATLYQCLPELSKGASVTKLQQVLDKVFKEPFHTDSAGTEGCVMVLQGLRKALSMDHPPAVNLLLYQLLEYVYGCVDNNEIAIWCHVCECLQNVPDALFDKITSHDLEVSSAAGFLKGVFVRCVMVAWGHQPLTLINSCVDAVLTAVESCVPAALSMLAWCLWHCVDSVGAPQRLHWLLEYMGHMKTLIIKWSQQTGEEDRDQFNEAVRRCFCTFSAAVSLWSPCAAETALLIGLSPAKVKVSAVCTVDLGLMGSQLLTHLPAALPRLLELPPWDQITDPVIDWLLATHRTCKHHLHQHYKTCIQASLYSLRHTPQYKKATVWTQVVSVEP</sequence>
<feature type="domain" description="Focadhesin C-terminal" evidence="1">
    <location>
        <begin position="1214"/>
        <end position="1788"/>
    </location>
</feature>
<dbReference type="Pfam" id="PF11229">
    <property type="entry name" value="Focadhesin"/>
    <property type="match status" value="1"/>
</dbReference>
<dbReference type="InterPro" id="IPR022542">
    <property type="entry name" value="FOCAD/RST1_DUF3730"/>
</dbReference>
<gene>
    <name evidence="4" type="primary">LOC106179819</name>
</gene>
<evidence type="ECO:0000313" key="4">
    <source>
        <dbReference type="RefSeq" id="XP_013419040.1"/>
    </source>
</evidence>
<dbReference type="InParanoid" id="A0A1S3K8S7"/>
<dbReference type="KEGG" id="lak:106179819"/>
<dbReference type="InterPro" id="IPR021392">
    <property type="entry name" value="Focadhesin_C"/>
</dbReference>
<dbReference type="STRING" id="7574.A0A1S3K8S7"/>
<keyword evidence="3" id="KW-1185">Reference proteome</keyword>
<evidence type="ECO:0000259" key="1">
    <source>
        <dbReference type="Pfam" id="PF11229"/>
    </source>
</evidence>
<accession>A0A1S3K8S7</accession>
<dbReference type="PANTHER" id="PTHR16212">
    <property type="entry name" value="FOCADHESIN FAMILY MEMBER"/>
    <property type="match status" value="1"/>
</dbReference>
<dbReference type="Pfam" id="PF12530">
    <property type="entry name" value="DUF3730"/>
    <property type="match status" value="1"/>
</dbReference>
<dbReference type="Gene3D" id="1.25.10.10">
    <property type="entry name" value="Leucine-rich Repeat Variant"/>
    <property type="match status" value="1"/>
</dbReference>
<evidence type="ECO:0000259" key="2">
    <source>
        <dbReference type="Pfam" id="PF12530"/>
    </source>
</evidence>
<dbReference type="GO" id="GO:0060147">
    <property type="term" value="P:regulation of post-transcriptional gene silencing"/>
    <property type="evidence" value="ECO:0007669"/>
    <property type="project" value="InterPro"/>
</dbReference>
<dbReference type="InterPro" id="IPR016024">
    <property type="entry name" value="ARM-type_fold"/>
</dbReference>
<dbReference type="RefSeq" id="XP_013419040.1">
    <property type="nucleotide sequence ID" value="XM_013563586.1"/>
</dbReference>